<protein>
    <submittedName>
        <fullName evidence="1">Uncharacterized protein</fullName>
    </submittedName>
</protein>
<accession>A0A0A2C3E2</accession>
<evidence type="ECO:0000313" key="2">
    <source>
        <dbReference type="Proteomes" id="UP000030392"/>
    </source>
</evidence>
<sequence>MLVILKKLSTHFIGDYVLISYTFDKIKFLLVLYIYIFIPLNPLIAKGYNEYIEIDTLVIRCYKDIKSCKEVLFEINDYQKSAAINKKFSCQTRLLGLEANLIMAMNSNFKRKEAKSIIDSIKKYC</sequence>
<comment type="caution">
    <text evidence="1">The sequence shown here is derived from an EMBL/GenBank/DDBJ whole genome shotgun (WGS) entry which is preliminary data.</text>
</comment>
<dbReference type="Proteomes" id="UP000030392">
    <property type="component" value="Unassembled WGS sequence"/>
</dbReference>
<reference evidence="2" key="1">
    <citation type="journal article" date="2014" name="Sci. Data">
        <title>Genomes of diverse isolates of the marine cyanobacterium Prochlorococcus.</title>
        <authorList>
            <person name="Biller S."/>
            <person name="Berube P."/>
            <person name="Thompson J."/>
            <person name="Kelly L."/>
            <person name="Roggensack S."/>
            <person name="Awad L."/>
            <person name="Roache-Johnson K."/>
            <person name="Ding H."/>
            <person name="Giovannoni S.J."/>
            <person name="Moore L.R."/>
            <person name="Chisholm S.W."/>
        </authorList>
    </citation>
    <scope>NUCLEOTIDE SEQUENCE [LARGE SCALE GENOMIC DNA]</scope>
    <source>
        <strain evidence="2">PAC1</strain>
    </source>
</reference>
<name>A0A0A2C3E2_PROMR</name>
<evidence type="ECO:0000313" key="1">
    <source>
        <dbReference type="EMBL" id="KGG20871.1"/>
    </source>
</evidence>
<dbReference type="EMBL" id="JNAX01000010">
    <property type="protein sequence ID" value="KGG20871.1"/>
    <property type="molecule type" value="Genomic_DNA"/>
</dbReference>
<dbReference type="AlphaFoldDB" id="A0A0A2C3E2"/>
<organism evidence="1 2">
    <name type="scientific">Prochlorococcus marinus str. PAC1</name>
    <dbReference type="NCBI Taxonomy" id="59924"/>
    <lineage>
        <taxon>Bacteria</taxon>
        <taxon>Bacillati</taxon>
        <taxon>Cyanobacteriota</taxon>
        <taxon>Cyanophyceae</taxon>
        <taxon>Synechococcales</taxon>
        <taxon>Prochlorococcaceae</taxon>
        <taxon>Prochlorococcus</taxon>
    </lineage>
</organism>
<proteinExistence type="predicted"/>
<dbReference type="RefSeq" id="WP_036905360.1">
    <property type="nucleotide sequence ID" value="NZ_CP138967.1"/>
</dbReference>
<gene>
    <name evidence="1" type="ORF">EV03_0808</name>
</gene>